<sequence>MSEHRPPLYQLESSGIINDLSQHEERLRHQQPWSYLDEFGDRRYSEDDPEVEECFRGFVPDLDSTKPGRPLPRIQDGRPIDIRSCDFDPVTARCASHEDYGLSPERFRQYGKMPAHKELAVSCLICMEVLPKFRVICEYCEWTRQRRTQANRNQEGDTIEPRWCIICRCLTEASDTIFCEEHMKTPARFNIGEQRMLEQSGVCKACWRRDAADERKTCRECRMDRKEKETARRKTGVEWPHSQRVSDFEGIWQWGRGRCVVVLDEAEKGEELLAA</sequence>
<dbReference type="Proteomes" id="UP000266234">
    <property type="component" value="Unassembled WGS sequence"/>
</dbReference>
<reference evidence="1 2" key="1">
    <citation type="journal article" date="2018" name="PLoS Pathog.">
        <title>Evolution of structural diversity of trichothecenes, a family of toxins produced by plant pathogenic and entomopathogenic fungi.</title>
        <authorList>
            <person name="Proctor R.H."/>
            <person name="McCormick S.P."/>
            <person name="Kim H.S."/>
            <person name="Cardoza R.E."/>
            <person name="Stanley A.M."/>
            <person name="Lindo L."/>
            <person name="Kelly A."/>
            <person name="Brown D.W."/>
            <person name="Lee T."/>
            <person name="Vaughan M.M."/>
            <person name="Alexander N.J."/>
            <person name="Busman M."/>
            <person name="Gutierrez S."/>
        </authorList>
    </citation>
    <scope>NUCLEOTIDE SEQUENCE [LARGE SCALE GENOMIC DNA]</scope>
    <source>
        <strain evidence="1 2">NRRL 20695</strain>
    </source>
</reference>
<evidence type="ECO:0000313" key="2">
    <source>
        <dbReference type="Proteomes" id="UP000266234"/>
    </source>
</evidence>
<keyword evidence="2" id="KW-1185">Reference proteome</keyword>
<evidence type="ECO:0000313" key="1">
    <source>
        <dbReference type="EMBL" id="RGP64477.1"/>
    </source>
</evidence>
<gene>
    <name evidence="1" type="ORF">FLONG3_9535</name>
</gene>
<dbReference type="AlphaFoldDB" id="A0A395RWS3"/>
<proteinExistence type="predicted"/>
<name>A0A395RWS3_9HYPO</name>
<organism evidence="1 2">
    <name type="scientific">Fusarium longipes</name>
    <dbReference type="NCBI Taxonomy" id="694270"/>
    <lineage>
        <taxon>Eukaryota</taxon>
        <taxon>Fungi</taxon>
        <taxon>Dikarya</taxon>
        <taxon>Ascomycota</taxon>
        <taxon>Pezizomycotina</taxon>
        <taxon>Sordariomycetes</taxon>
        <taxon>Hypocreomycetidae</taxon>
        <taxon>Hypocreales</taxon>
        <taxon>Nectriaceae</taxon>
        <taxon>Fusarium</taxon>
    </lineage>
</organism>
<accession>A0A395RWS3</accession>
<protein>
    <submittedName>
        <fullName evidence="1">Uncharacterized protein</fullName>
    </submittedName>
</protein>
<dbReference type="EMBL" id="PXOG01000252">
    <property type="protein sequence ID" value="RGP64477.1"/>
    <property type="molecule type" value="Genomic_DNA"/>
</dbReference>
<comment type="caution">
    <text evidence="1">The sequence shown here is derived from an EMBL/GenBank/DDBJ whole genome shotgun (WGS) entry which is preliminary data.</text>
</comment>